<feature type="transmembrane region" description="Helical" evidence="6">
    <location>
        <begin position="119"/>
        <end position="139"/>
    </location>
</feature>
<keyword evidence="2" id="KW-0813">Transport</keyword>
<evidence type="ECO:0000256" key="4">
    <source>
        <dbReference type="ARBA" id="ARBA00022989"/>
    </source>
</evidence>
<dbReference type="GO" id="GO:0022857">
    <property type="term" value="F:transmembrane transporter activity"/>
    <property type="evidence" value="ECO:0007669"/>
    <property type="project" value="InterPro"/>
</dbReference>
<sequence length="150" mass="16052">MFGWWNQKTMSIKKPLLVGTAMTITGQGLYGVLPLFDSNQKWIMMVARVITGFGAGTLSVLRAYAATASVPRDRLRAVSLGTAGFVLGLSFGPALQAAFTPIGPVGLHMGSIVLNMYTVPAFFMVVVSMVGCVVIVTLFEEDYAGIIDKK</sequence>
<feature type="non-terminal residue" evidence="8">
    <location>
        <position position="150"/>
    </location>
</feature>
<dbReference type="SUPFAM" id="SSF103473">
    <property type="entry name" value="MFS general substrate transporter"/>
    <property type="match status" value="1"/>
</dbReference>
<dbReference type="PROSITE" id="PS50850">
    <property type="entry name" value="MFS"/>
    <property type="match status" value="1"/>
</dbReference>
<comment type="caution">
    <text evidence="8">The sequence shown here is derived from an EMBL/GenBank/DDBJ whole genome shotgun (WGS) entry which is preliminary data.</text>
</comment>
<keyword evidence="9" id="KW-1185">Reference proteome</keyword>
<evidence type="ECO:0000313" key="9">
    <source>
        <dbReference type="Proteomes" id="UP001331761"/>
    </source>
</evidence>
<dbReference type="GO" id="GO:0012505">
    <property type="term" value="C:endomembrane system"/>
    <property type="evidence" value="ECO:0007669"/>
    <property type="project" value="UniProtKB-SubCell"/>
</dbReference>
<dbReference type="Pfam" id="PF07690">
    <property type="entry name" value="MFS_1"/>
    <property type="match status" value="1"/>
</dbReference>
<dbReference type="PANTHER" id="PTHR23510">
    <property type="entry name" value="INNER MEMBRANE TRANSPORT PROTEIN YAJR"/>
    <property type="match status" value="1"/>
</dbReference>
<dbReference type="Gene3D" id="1.20.1250.20">
    <property type="entry name" value="MFS general substrate transporter like domains"/>
    <property type="match status" value="1"/>
</dbReference>
<dbReference type="InterPro" id="IPR020846">
    <property type="entry name" value="MFS_dom"/>
</dbReference>
<dbReference type="AlphaFoldDB" id="A0AAN8IGG9"/>
<feature type="transmembrane region" description="Helical" evidence="6">
    <location>
        <begin position="77"/>
        <end position="99"/>
    </location>
</feature>
<name>A0AAN8IGG9_TRICO</name>
<protein>
    <submittedName>
        <fullName evidence="8">MFS domain-containing protein</fullName>
    </submittedName>
</protein>
<evidence type="ECO:0000256" key="2">
    <source>
        <dbReference type="ARBA" id="ARBA00022448"/>
    </source>
</evidence>
<evidence type="ECO:0000256" key="3">
    <source>
        <dbReference type="ARBA" id="ARBA00022692"/>
    </source>
</evidence>
<organism evidence="8 9">
    <name type="scientific">Trichostrongylus colubriformis</name>
    <name type="common">Black scour worm</name>
    <dbReference type="NCBI Taxonomy" id="6319"/>
    <lineage>
        <taxon>Eukaryota</taxon>
        <taxon>Metazoa</taxon>
        <taxon>Ecdysozoa</taxon>
        <taxon>Nematoda</taxon>
        <taxon>Chromadorea</taxon>
        <taxon>Rhabditida</taxon>
        <taxon>Rhabditina</taxon>
        <taxon>Rhabditomorpha</taxon>
        <taxon>Strongyloidea</taxon>
        <taxon>Trichostrongylidae</taxon>
        <taxon>Trichostrongylus</taxon>
    </lineage>
</organism>
<keyword evidence="4 6" id="KW-1133">Transmembrane helix</keyword>
<dbReference type="EMBL" id="WIXE01021434">
    <property type="protein sequence ID" value="KAK5968387.1"/>
    <property type="molecule type" value="Genomic_DNA"/>
</dbReference>
<reference evidence="8 9" key="1">
    <citation type="submission" date="2019-10" db="EMBL/GenBank/DDBJ databases">
        <title>Assembly and Annotation for the nematode Trichostrongylus colubriformis.</title>
        <authorList>
            <person name="Martin J."/>
        </authorList>
    </citation>
    <scope>NUCLEOTIDE SEQUENCE [LARGE SCALE GENOMIC DNA]</scope>
    <source>
        <strain evidence="8">G859</strain>
        <tissue evidence="8">Whole worm</tissue>
    </source>
</reference>
<comment type="subcellular location">
    <subcellularLocation>
        <location evidence="1">Endomembrane system</location>
        <topology evidence="1">Multi-pass membrane protein</topology>
    </subcellularLocation>
</comment>
<evidence type="ECO:0000256" key="1">
    <source>
        <dbReference type="ARBA" id="ARBA00004127"/>
    </source>
</evidence>
<dbReference type="InterPro" id="IPR011701">
    <property type="entry name" value="MFS"/>
</dbReference>
<keyword evidence="3 6" id="KW-0812">Transmembrane</keyword>
<evidence type="ECO:0000256" key="5">
    <source>
        <dbReference type="ARBA" id="ARBA00023136"/>
    </source>
</evidence>
<evidence type="ECO:0000256" key="6">
    <source>
        <dbReference type="SAM" id="Phobius"/>
    </source>
</evidence>
<proteinExistence type="predicted"/>
<feature type="domain" description="Major facilitator superfamily (MFS) profile" evidence="7">
    <location>
        <begin position="1"/>
        <end position="150"/>
    </location>
</feature>
<keyword evidence="5 6" id="KW-0472">Membrane</keyword>
<dbReference type="PANTHER" id="PTHR23510:SF3">
    <property type="entry name" value="MAJOR FACILITATOR SUPERFAMILY DOMAIN-CONTAINING PROTEIN 8"/>
    <property type="match status" value="1"/>
</dbReference>
<feature type="transmembrane region" description="Helical" evidence="6">
    <location>
        <begin position="42"/>
        <end position="65"/>
    </location>
</feature>
<dbReference type="Proteomes" id="UP001331761">
    <property type="component" value="Unassembled WGS sequence"/>
</dbReference>
<dbReference type="GO" id="GO:0005765">
    <property type="term" value="C:lysosomal membrane"/>
    <property type="evidence" value="ECO:0007669"/>
    <property type="project" value="TreeGrafter"/>
</dbReference>
<evidence type="ECO:0000313" key="8">
    <source>
        <dbReference type="EMBL" id="KAK5968387.1"/>
    </source>
</evidence>
<gene>
    <name evidence="8" type="ORF">GCK32_019068</name>
</gene>
<evidence type="ECO:0000259" key="7">
    <source>
        <dbReference type="PROSITE" id="PS50850"/>
    </source>
</evidence>
<dbReference type="InterPro" id="IPR051068">
    <property type="entry name" value="MFS_Domain-Containing_Protein"/>
</dbReference>
<accession>A0AAN8IGG9</accession>
<dbReference type="InterPro" id="IPR036259">
    <property type="entry name" value="MFS_trans_sf"/>
</dbReference>